<gene>
    <name evidence="4" type="ORF">FNJ60_03870</name>
</gene>
<dbReference type="InterPro" id="IPR012373">
    <property type="entry name" value="Ferrdict_sens_TM"/>
</dbReference>
<dbReference type="RefSeq" id="WP_027325985.1">
    <property type="nucleotide sequence ID" value="NZ_CAMBON010000050.1"/>
</dbReference>
<dbReference type="Pfam" id="PF04773">
    <property type="entry name" value="FecR"/>
    <property type="match status" value="1"/>
</dbReference>
<dbReference type="Gene3D" id="2.60.120.1440">
    <property type="match status" value="1"/>
</dbReference>
<name>A0A5D3EHV9_9BACE</name>
<dbReference type="AlphaFoldDB" id="A0A5D3EHV9"/>
<keyword evidence="1" id="KW-0472">Membrane</keyword>
<evidence type="ECO:0000259" key="2">
    <source>
        <dbReference type="Pfam" id="PF04773"/>
    </source>
</evidence>
<evidence type="ECO:0000313" key="4">
    <source>
        <dbReference type="EMBL" id="TYK34635.1"/>
    </source>
</evidence>
<dbReference type="PANTHER" id="PTHR30273">
    <property type="entry name" value="PERIPLASMIC SIGNAL SENSOR AND SIGMA FACTOR ACTIVATOR FECR-RELATED"/>
    <property type="match status" value="1"/>
</dbReference>
<feature type="domain" description="FecR protein" evidence="2">
    <location>
        <begin position="104"/>
        <end position="200"/>
    </location>
</feature>
<keyword evidence="5" id="KW-1185">Reference proteome</keyword>
<evidence type="ECO:0000256" key="1">
    <source>
        <dbReference type="SAM" id="Phobius"/>
    </source>
</evidence>
<dbReference type="GO" id="GO:0016989">
    <property type="term" value="F:sigma factor antagonist activity"/>
    <property type="evidence" value="ECO:0007669"/>
    <property type="project" value="TreeGrafter"/>
</dbReference>
<dbReference type="FunFam" id="2.60.120.1440:FF:000001">
    <property type="entry name" value="Putative anti-sigma factor"/>
    <property type="match status" value="1"/>
</dbReference>
<protein>
    <submittedName>
        <fullName evidence="4">DUF4974 domain-containing protein</fullName>
    </submittedName>
</protein>
<feature type="domain" description="Protein FecR C-terminal" evidence="3">
    <location>
        <begin position="242"/>
        <end position="310"/>
    </location>
</feature>
<reference evidence="4 5" key="1">
    <citation type="submission" date="2019-07" db="EMBL/GenBank/DDBJ databases">
        <title>Draft Genome Sequences of Bacteroides pyogenes Strains Isolated from the Uterus Holstein Dairy Cows with Metritis.</title>
        <authorList>
            <person name="Cunha F."/>
            <person name="Galvao K.N."/>
            <person name="Jeon S.J."/>
            <person name="Jeong K.C."/>
        </authorList>
    </citation>
    <scope>NUCLEOTIDE SEQUENCE [LARGE SCALE GENOMIC DNA]</scope>
    <source>
        <strain evidence="4 5">KG-31</strain>
    </source>
</reference>
<accession>A0A5D3EHV9</accession>
<proteinExistence type="predicted"/>
<keyword evidence="1" id="KW-0812">Transmembrane</keyword>
<dbReference type="PANTHER" id="PTHR30273:SF2">
    <property type="entry name" value="PROTEIN FECR"/>
    <property type="match status" value="1"/>
</dbReference>
<dbReference type="InterPro" id="IPR006860">
    <property type="entry name" value="FecR"/>
</dbReference>
<comment type="caution">
    <text evidence="4">The sequence shown here is derived from an EMBL/GenBank/DDBJ whole genome shotgun (WGS) entry which is preliminary data.</text>
</comment>
<keyword evidence="1" id="KW-1133">Transmembrane helix</keyword>
<dbReference type="Proteomes" id="UP000324383">
    <property type="component" value="Unassembled WGS sequence"/>
</dbReference>
<dbReference type="PIRSF" id="PIRSF018266">
    <property type="entry name" value="FecR"/>
    <property type="match status" value="1"/>
</dbReference>
<dbReference type="Gene3D" id="3.55.50.30">
    <property type="match status" value="1"/>
</dbReference>
<organism evidence="4 5">
    <name type="scientific">Bacteroides pyogenes</name>
    <dbReference type="NCBI Taxonomy" id="310300"/>
    <lineage>
        <taxon>Bacteria</taxon>
        <taxon>Pseudomonadati</taxon>
        <taxon>Bacteroidota</taxon>
        <taxon>Bacteroidia</taxon>
        <taxon>Bacteroidales</taxon>
        <taxon>Bacteroidaceae</taxon>
        <taxon>Bacteroides</taxon>
    </lineage>
</organism>
<dbReference type="Pfam" id="PF16344">
    <property type="entry name" value="FecR_C"/>
    <property type="match status" value="1"/>
</dbReference>
<dbReference type="InterPro" id="IPR032508">
    <property type="entry name" value="FecR_C"/>
</dbReference>
<evidence type="ECO:0000313" key="5">
    <source>
        <dbReference type="Proteomes" id="UP000324383"/>
    </source>
</evidence>
<dbReference type="EMBL" id="VKLW01000006">
    <property type="protein sequence ID" value="TYK34635.1"/>
    <property type="molecule type" value="Genomic_DNA"/>
</dbReference>
<feature type="transmembrane region" description="Helical" evidence="1">
    <location>
        <begin position="71"/>
        <end position="93"/>
    </location>
</feature>
<evidence type="ECO:0000259" key="3">
    <source>
        <dbReference type="Pfam" id="PF16344"/>
    </source>
</evidence>
<sequence>MHLDKELLYRFFSQRTTPDEEMKIRLWLEESDEHRREFFRERKLFDALILRGDAGSVLKNHVRRRFLWRRIAVAASGIAAVFILAVTTAYYLLEQSMKEEVMNTVAVPQGQRVSLTLADGTHVWLNAMTRMEYPQSFRASDKRMVRIDGEAYFEVSRNPKKPFVVCTDKGNVEVLGTKFYVDAYNRTNRFETSLVEGSVKVSTPTSELMLHPNDKAVMLADGSLIREKITDMDVYRWKEGLYCFKDLPFSEVLKQFEVYYDVRFAFSKRMKHNPVISGKFRLVDGVDYALRVLQRDIPFSFRRSEESNIIYIE</sequence>